<evidence type="ECO:0000313" key="4">
    <source>
        <dbReference type="Proteomes" id="UP000184052"/>
    </source>
</evidence>
<reference evidence="3 4" key="1">
    <citation type="submission" date="2016-11" db="EMBL/GenBank/DDBJ databases">
        <authorList>
            <person name="Jaros S."/>
            <person name="Januszkiewicz K."/>
            <person name="Wedrychowicz H."/>
        </authorList>
    </citation>
    <scope>NUCLEOTIDE SEQUENCE [LARGE SCALE GENOMIC DNA]</scope>
    <source>
        <strain evidence="3 4">DSM 17477</strain>
    </source>
</reference>
<dbReference type="Gene3D" id="3.40.390.10">
    <property type="entry name" value="Collagenase (Catalytic Domain)"/>
    <property type="match status" value="1"/>
</dbReference>
<dbReference type="STRING" id="1121476.SAMN02745751_03174"/>
<keyword evidence="1" id="KW-0175">Coiled coil</keyword>
<sequence>MSTDFSKYNYNNHPGAQVLSGIRTGFVERTGSKVTEKGIDALVDYCEKYNESLPKGYEQYGTSKAVVQEKPEETSFVDKLKEGISSVSETIKSHIPSIDLDDNRSIGTTETMQNNPRAARAMGVNQSQIDGVNNQAIGSPRATKAQEWANSGIEKEKETTLSDAIMQKYSPGTTTNVSSAANYKIDINDYQDAPNSVKNLMMDYNEKQSYSDKVKNTYDFNKLNIQYAYEAYKDMTGQDSDMVWMRAKVKDYAQLHPEIFNQDNENLLGQMGLASAEMVPFMVETMKGGAETGLAGAIGAGSAAALGGQMGPQIATPEEIVTVPGAAAIGFKMGSAMGSAMASYQLEAGFAYADMIEQGISSDIASQVATYVGLANAGIEVAQVGTIAKKLPVVGKVLSAGISEGAEEVAQKYIRNTSGKTIMTGLKEFAKDIASETAEEVAQETTNIIGETVAQKRMGNKDYTPFTAENGARLVQTATQTLKAMPIMVGPGNVIQTGSNLSRNNKIKKTEGQLSENISQVLAVNSMVPDGANIEDNKAFVDSLKSIATNTDVGTIKEMALDGIDKVNMAQLTRYGRQVYDVVISNDYSYFANDDIIEAQEAGQAIIETLKKDGKGDQYSKEIALFDGIFKSLDDMVIEGKKIESSQEIETALQNMETSRKQEALEQHDVADAAMKEADKIEKVENGWLETNVYGLLNVVEEKDETTVRVQNLKGQEFSIGKKKLAKMARKNVEDIKPSITVESSVNEEVDKAQEVNNYGYSGKSMFHEMVENIAAKGDKKQIKSFNQMISELSSHFKLPVDSRQFRKRKATGYYEIVPKTVRIKYDNDIEVVMHEIGHHLDSKYDLSEANPAATKEMVKNLPAAFIKNYKQKELPGEAIAEFFKMYIVDPEAAKEFGPAFYDIFEDLLDSEDLKAVQATQQDMSSFTAAGITEMIGSTIQSYTDKGDYRSFKDKKKYLSMRLHSLLFEDKLGLLNLSKYVENATAKELNPSKNPYILALHTSRSQQIAAAMVGGVKSGNATGMIDPQSNLIDNRNFADILAPISENEKDFAVYLKNKHAYDLMEKGHRVYSPQFTIGMVKEHIAASEARHPEFVETAKELHEWWNKFMESWMVDTGFISEEAWENMLERYPNYVPMFRVDEGYSIDPNGNLVKTGNKKGIGSQKAPIQKLSEKGSGFDTYNPLESMVLQMFKIVDAQLKREVMLSMHNLYTKKVEGIGEFYHKINRPMDYHTYDATQLKNSMAIGYLNDYIAQNHGLRLSDKELATLLFRTDKTKEKLFDKLEEAGADIEEIKNVLGDVEQHFLNNADDQAEIHEIMGDYLDGKYSPIDVMERYIDNQIEWFTASNYSKDDEVLTVIDRESKVHFYKINDRFLHEALTSFNPMQLDGFFKAWVKLKRVFTDLITSGNPVFGTLSNLPRDIQTGFIQGHENNPVKYVGELGESFKSVIFHDEANQTYRILGGGFGSSISGSQRNMMKEVRNKLGFEKSGKGHKLLMGLEKFNDAIESAPRQVEFYKMYNQAIDKGMKQQDAVLKALYESSDVTLNFMKKGQIMNYPFFQVIPFFNAGLQGLDKMYRMTQDKETRKAALIKGLVTLTLPTIMLAWHYRDDDDYKNVSKGIRDNYWLIKYADGKFIRIPKPRELAFVFSTIEDRMIRFLAGEDDAFEKLDDSFMNVFVPPIKPVGWPLMEVAMNKSWTGAPIVPYNLQSKPLDYQYDDKTSKFAIMIGKAMPNILGPYSSPKNIDYLIDQMSGIVGDIVLPLTTPSEDPVKKVITSRVTTDVVYSNDKVNDFYELKERLDEASTLYKAERIKTDDYNPAAQTYFSGMYSRINKYWDLIKRVEASKNYTDAEKEKKIRDYRKKIVAYADKAIEYYEKHKK</sequence>
<evidence type="ECO:0000256" key="1">
    <source>
        <dbReference type="SAM" id="Coils"/>
    </source>
</evidence>
<gene>
    <name evidence="3" type="ORF">SAMN02745751_03174</name>
</gene>
<proteinExistence type="predicted"/>
<feature type="domain" description="Large polyvalent protein associated" evidence="2">
    <location>
        <begin position="1609"/>
        <end position="1765"/>
    </location>
</feature>
<dbReference type="InterPro" id="IPR040561">
    <property type="entry name" value="LPD38"/>
</dbReference>
<evidence type="ECO:0000313" key="3">
    <source>
        <dbReference type="EMBL" id="SHJ70559.1"/>
    </source>
</evidence>
<feature type="coiled-coil region" evidence="1">
    <location>
        <begin position="1276"/>
        <end position="1303"/>
    </location>
</feature>
<dbReference type="RefSeq" id="WP_073050544.1">
    <property type="nucleotide sequence ID" value="NZ_FQZL01000032.1"/>
</dbReference>
<evidence type="ECO:0000259" key="2">
    <source>
        <dbReference type="Pfam" id="PF18857"/>
    </source>
</evidence>
<accession>A0A1M6LHA2</accession>
<dbReference type="Pfam" id="PF18857">
    <property type="entry name" value="LPD38"/>
    <property type="match status" value="1"/>
</dbReference>
<dbReference type="OrthoDB" id="343736at2"/>
<dbReference type="GO" id="GO:0008237">
    <property type="term" value="F:metallopeptidase activity"/>
    <property type="evidence" value="ECO:0007669"/>
    <property type="project" value="InterPro"/>
</dbReference>
<protein>
    <recommendedName>
        <fullName evidence="2">Large polyvalent protein associated domain-containing protein</fullName>
    </recommendedName>
</protein>
<dbReference type="Proteomes" id="UP000184052">
    <property type="component" value="Unassembled WGS sequence"/>
</dbReference>
<dbReference type="InterPro" id="IPR024079">
    <property type="entry name" value="MetalloPept_cat_dom_sf"/>
</dbReference>
<dbReference type="EMBL" id="FQZL01000032">
    <property type="protein sequence ID" value="SHJ70559.1"/>
    <property type="molecule type" value="Genomic_DNA"/>
</dbReference>
<organism evidence="3 4">
    <name type="scientific">Dethiosulfatibacter aminovorans DSM 17477</name>
    <dbReference type="NCBI Taxonomy" id="1121476"/>
    <lineage>
        <taxon>Bacteria</taxon>
        <taxon>Bacillati</taxon>
        <taxon>Bacillota</taxon>
        <taxon>Tissierellia</taxon>
        <taxon>Dethiosulfatibacter</taxon>
    </lineage>
</organism>
<name>A0A1M6LHA2_9FIRM</name>
<keyword evidence="4" id="KW-1185">Reference proteome</keyword>